<dbReference type="Proteomes" id="UP000694888">
    <property type="component" value="Unplaced"/>
</dbReference>
<keyword evidence="8" id="KW-0560">Oxidoreductase</keyword>
<protein>
    <recommendedName>
        <fullName evidence="11">Acyl-coenzyme A oxidase</fullName>
    </recommendedName>
</protein>
<dbReference type="RefSeq" id="XP_005094609.1">
    <property type="nucleotide sequence ID" value="XM_005094552.3"/>
</dbReference>
<keyword evidence="9" id="KW-0443">Lipid metabolism</keyword>
<dbReference type="SUPFAM" id="SSF56645">
    <property type="entry name" value="Acyl-CoA dehydrogenase NM domain-like"/>
    <property type="match status" value="1"/>
</dbReference>
<keyword evidence="5 11" id="KW-0285">Flavoprotein</keyword>
<evidence type="ECO:0000259" key="15">
    <source>
        <dbReference type="Pfam" id="PF22924"/>
    </source>
</evidence>
<sequence>MSTTVNADLARARAQATFDPLQLTYFLYDGPEKTKRKRFLQNMAISECEQQKFRRTAHLTREEQYEEALRKSTYAFKRVAELGLSDQADLFYFREPLFRANPHPLALHEGMFVPTIKQQGTDEQRKKWLPLAESFSVVGTYAQTEMGHGTFLRGLETTATYDPKTQEFIINSPTVTSAKFWPGGLGKTANHCVVMAKLFTQGKDVGMQSFMVQIRDLETHQPLPGVSVGDIGPKFGYAAMDNGYLSFKNVRIPRENMLMRYAQVLEDGTFIQPKNDRLVYGSMTLIRAQIVGGTARALAKAVTIATRYSAVRRQSQINSGQGEVQVIDFQTQQHKVFPQIAMAYALNITGRRSIAAYNRVSKQIEKGSLEELPVLHALSSGLKAYSSWEMMYGIEQCRLACGGHGYIEASGLPKIYANEVPACTYEGENTVLCLQTARYLMKCYAALTSGEALPPMVSYLRTAQGGRSQLSGKLELEQLIAAYEHRAARMISEAGARLAEQQKKGMKPAEAWNNSSQLLVEAAMAFCQTFAVRAFVETVQEAKLQPSLKAVLVQLCQLFAVQGILKYSGQFTKGGFLSDQQVETCQNKLFDLLALLKPNAVALVDAFDFPDQVLDSDLGRYDGNVYEALMEYARNSRLNESEVHEGFFKYQKPFVDYLNGKSILQARL</sequence>
<evidence type="ECO:0000256" key="2">
    <source>
        <dbReference type="ARBA" id="ARBA00004275"/>
    </source>
</evidence>
<dbReference type="InterPro" id="IPR037069">
    <property type="entry name" value="AcylCoA_DH/ox_N_sf"/>
</dbReference>
<feature type="domain" description="Acyl-CoA oxidase C-alpha1" evidence="15">
    <location>
        <begin position="280"/>
        <end position="441"/>
    </location>
</feature>
<evidence type="ECO:0000256" key="7">
    <source>
        <dbReference type="ARBA" id="ARBA00022832"/>
    </source>
</evidence>
<dbReference type="InterPro" id="IPR036250">
    <property type="entry name" value="AcylCo_DH-like_C"/>
</dbReference>
<dbReference type="InterPro" id="IPR012258">
    <property type="entry name" value="Acyl-CoA_oxidase"/>
</dbReference>
<dbReference type="Pfam" id="PF22924">
    <property type="entry name" value="ACOX_C_alpha1"/>
    <property type="match status" value="1"/>
</dbReference>
<evidence type="ECO:0000256" key="5">
    <source>
        <dbReference type="ARBA" id="ARBA00022630"/>
    </source>
</evidence>
<dbReference type="Gene3D" id="1.10.540.10">
    <property type="entry name" value="Acyl-CoA dehydrogenase/oxidase, N-terminal domain"/>
    <property type="match status" value="1"/>
</dbReference>
<evidence type="ECO:0000256" key="1">
    <source>
        <dbReference type="ARBA" id="ARBA00001974"/>
    </source>
</evidence>
<dbReference type="Pfam" id="PF14749">
    <property type="entry name" value="Acyl-CoA_ox_N"/>
    <property type="match status" value="1"/>
</dbReference>
<dbReference type="InterPro" id="IPR002655">
    <property type="entry name" value="Acyl-CoA_oxidase_C"/>
</dbReference>
<dbReference type="Gene3D" id="1.20.140.10">
    <property type="entry name" value="Butyryl-CoA Dehydrogenase, subunit A, domain 3"/>
    <property type="match status" value="2"/>
</dbReference>
<evidence type="ECO:0000256" key="6">
    <source>
        <dbReference type="ARBA" id="ARBA00022827"/>
    </source>
</evidence>
<feature type="domain" description="Acyl-CoA oxidase/dehydrogenase middle" evidence="13">
    <location>
        <begin position="141"/>
        <end position="250"/>
    </location>
</feature>
<evidence type="ECO:0000259" key="13">
    <source>
        <dbReference type="Pfam" id="PF02770"/>
    </source>
</evidence>
<dbReference type="InterPro" id="IPR046373">
    <property type="entry name" value="Acyl-CoA_Oxase/DH_mid-dom_sf"/>
</dbReference>
<name>A0ABM0JIS3_APLCA</name>
<evidence type="ECO:0000256" key="8">
    <source>
        <dbReference type="ARBA" id="ARBA00023002"/>
    </source>
</evidence>
<comment type="pathway">
    <text evidence="3">Lipid metabolism; peroxisomal fatty acid beta-oxidation.</text>
</comment>
<comment type="subcellular location">
    <subcellularLocation>
        <location evidence="2">Peroxisome</location>
    </subcellularLocation>
</comment>
<proteinExistence type="inferred from homology"/>
<evidence type="ECO:0000259" key="12">
    <source>
        <dbReference type="Pfam" id="PF01756"/>
    </source>
</evidence>
<organism evidence="16 17">
    <name type="scientific">Aplysia californica</name>
    <name type="common">California sea hare</name>
    <dbReference type="NCBI Taxonomy" id="6500"/>
    <lineage>
        <taxon>Eukaryota</taxon>
        <taxon>Metazoa</taxon>
        <taxon>Spiralia</taxon>
        <taxon>Lophotrochozoa</taxon>
        <taxon>Mollusca</taxon>
        <taxon>Gastropoda</taxon>
        <taxon>Heterobranchia</taxon>
        <taxon>Euthyneura</taxon>
        <taxon>Tectipleura</taxon>
        <taxon>Aplysiida</taxon>
        <taxon>Aplysioidea</taxon>
        <taxon>Aplysiidae</taxon>
        <taxon>Aplysia</taxon>
    </lineage>
</organism>
<accession>A0ABM0JIS3</accession>
<keyword evidence="7" id="KW-0276">Fatty acid metabolism</keyword>
<evidence type="ECO:0000256" key="10">
    <source>
        <dbReference type="ARBA" id="ARBA00023140"/>
    </source>
</evidence>
<keyword evidence="6 11" id="KW-0274">FAD</keyword>
<evidence type="ECO:0000256" key="11">
    <source>
        <dbReference type="PIRNR" id="PIRNR000168"/>
    </source>
</evidence>
<comment type="similarity">
    <text evidence="4 11">Belongs to the acyl-CoA oxidase family.</text>
</comment>
<evidence type="ECO:0000256" key="9">
    <source>
        <dbReference type="ARBA" id="ARBA00023098"/>
    </source>
</evidence>
<evidence type="ECO:0000313" key="16">
    <source>
        <dbReference type="Proteomes" id="UP000694888"/>
    </source>
</evidence>
<comment type="cofactor">
    <cofactor evidence="1">
        <name>FAD</name>
        <dbReference type="ChEBI" id="CHEBI:57692"/>
    </cofactor>
</comment>
<feature type="domain" description="Acyl-CoA oxidase C-terminal" evidence="12">
    <location>
        <begin position="476"/>
        <end position="655"/>
    </location>
</feature>
<dbReference type="InterPro" id="IPR009100">
    <property type="entry name" value="AcylCoA_DH/oxidase_NM_dom_sf"/>
</dbReference>
<dbReference type="Pfam" id="PF02770">
    <property type="entry name" value="Acyl-CoA_dh_M"/>
    <property type="match status" value="1"/>
</dbReference>
<keyword evidence="16" id="KW-1185">Reference proteome</keyword>
<evidence type="ECO:0000256" key="4">
    <source>
        <dbReference type="ARBA" id="ARBA00006288"/>
    </source>
</evidence>
<evidence type="ECO:0000256" key="3">
    <source>
        <dbReference type="ARBA" id="ARBA00004846"/>
    </source>
</evidence>
<reference evidence="17" key="1">
    <citation type="submission" date="2025-08" db="UniProtKB">
        <authorList>
            <consortium name="RefSeq"/>
        </authorList>
    </citation>
    <scope>IDENTIFICATION</scope>
</reference>
<gene>
    <name evidence="17" type="primary">LOC101850154</name>
</gene>
<dbReference type="SUPFAM" id="SSF47203">
    <property type="entry name" value="Acyl-CoA dehydrogenase C-terminal domain-like"/>
    <property type="match status" value="2"/>
</dbReference>
<dbReference type="PIRSF" id="PIRSF000168">
    <property type="entry name" value="Acyl-CoA_oxidase"/>
    <property type="match status" value="1"/>
</dbReference>
<dbReference type="Gene3D" id="2.40.110.10">
    <property type="entry name" value="Butyryl-CoA Dehydrogenase, subunit A, domain 2"/>
    <property type="match status" value="1"/>
</dbReference>
<dbReference type="GeneID" id="101850154"/>
<keyword evidence="10" id="KW-0576">Peroxisome</keyword>
<dbReference type="PANTHER" id="PTHR10909">
    <property type="entry name" value="ELECTRON TRANSPORT OXIDOREDUCTASE"/>
    <property type="match status" value="1"/>
</dbReference>
<dbReference type="InterPro" id="IPR055060">
    <property type="entry name" value="ACOX_C_alpha1"/>
</dbReference>
<evidence type="ECO:0000259" key="14">
    <source>
        <dbReference type="Pfam" id="PF14749"/>
    </source>
</evidence>
<dbReference type="Pfam" id="PF01756">
    <property type="entry name" value="ACOX"/>
    <property type="match status" value="1"/>
</dbReference>
<feature type="domain" description="Acyl-coenzyme A oxidase N-terminal" evidence="14">
    <location>
        <begin position="20"/>
        <end position="137"/>
    </location>
</feature>
<evidence type="ECO:0000313" key="17">
    <source>
        <dbReference type="RefSeq" id="XP_005094609.1"/>
    </source>
</evidence>
<dbReference type="PANTHER" id="PTHR10909:SF250">
    <property type="entry name" value="PEROXISOMAL ACYL-COENZYME A OXIDASE 1"/>
    <property type="match status" value="1"/>
</dbReference>
<dbReference type="InterPro" id="IPR006091">
    <property type="entry name" value="Acyl-CoA_Oxase/DH_mid-dom"/>
</dbReference>
<dbReference type="InterPro" id="IPR029320">
    <property type="entry name" value="Acyl-CoA_ox_N"/>
</dbReference>